<accession>A0ABN2GT57</accession>
<proteinExistence type="predicted"/>
<evidence type="ECO:0000256" key="1">
    <source>
        <dbReference type="SAM" id="MobiDB-lite"/>
    </source>
</evidence>
<gene>
    <name evidence="2" type="ORF">GCM10009765_27230</name>
</gene>
<organism evidence="2 3">
    <name type="scientific">Fodinicola feengrottensis</name>
    <dbReference type="NCBI Taxonomy" id="435914"/>
    <lineage>
        <taxon>Bacteria</taxon>
        <taxon>Bacillati</taxon>
        <taxon>Actinomycetota</taxon>
        <taxon>Actinomycetes</taxon>
        <taxon>Mycobacteriales</taxon>
        <taxon>Fodinicola</taxon>
    </lineage>
</organism>
<dbReference type="EMBL" id="BAAANY010000009">
    <property type="protein sequence ID" value="GAA1676417.1"/>
    <property type="molecule type" value="Genomic_DNA"/>
</dbReference>
<evidence type="ECO:0000313" key="2">
    <source>
        <dbReference type="EMBL" id="GAA1676417.1"/>
    </source>
</evidence>
<feature type="region of interest" description="Disordered" evidence="1">
    <location>
        <begin position="74"/>
        <end position="139"/>
    </location>
</feature>
<feature type="compositionally biased region" description="Low complexity" evidence="1">
    <location>
        <begin position="83"/>
        <end position="104"/>
    </location>
</feature>
<protein>
    <recommendedName>
        <fullName evidence="4">Secreted protein</fullName>
    </recommendedName>
</protein>
<keyword evidence="3" id="KW-1185">Reference proteome</keyword>
<name>A0ABN2GT57_9ACTN</name>
<comment type="caution">
    <text evidence="2">The sequence shown here is derived from an EMBL/GenBank/DDBJ whole genome shotgun (WGS) entry which is preliminary data.</text>
</comment>
<sequence length="350" mass="33898">MLDLLGPTRCGVSTALCRARGSRTARAALAVAGLAAGFWLAASLSHSGVAYADTVSTQPTTSVTDVVAAVSAPTDQPSLPALGPVSSTVGQVTGSTTAAGSAPADSPVADSKVTGDKPAVDTTGSTPSPSSGLLGGLVGGSGGGSSAVGSVGGLTSGLTGSVTDLVSRPGHRLRSIVAAVVRPAALSPSLPIVDDPGDSPMPILNGYPGHLPCCLPDLPWPAPWHPAPPAGQPIGGGHSGGHPIPVGTPVLAFPTAPRASRAAVQVPRTAAIAPVVAQLLSASGSPSGPGPAPVQPAFMVASVSGHSGSDSSAWLDPLRSSGLGFEAAGPVGSDDLFILHTTAKPSVSPD</sequence>
<dbReference type="RefSeq" id="WP_163568537.1">
    <property type="nucleotide sequence ID" value="NZ_BAAANY010000009.1"/>
</dbReference>
<evidence type="ECO:0000313" key="3">
    <source>
        <dbReference type="Proteomes" id="UP001500618"/>
    </source>
</evidence>
<dbReference type="Proteomes" id="UP001500618">
    <property type="component" value="Unassembled WGS sequence"/>
</dbReference>
<feature type="compositionally biased region" description="Low complexity" evidence="1">
    <location>
        <begin position="122"/>
        <end position="132"/>
    </location>
</feature>
<evidence type="ECO:0008006" key="4">
    <source>
        <dbReference type="Google" id="ProtNLM"/>
    </source>
</evidence>
<reference evidence="2 3" key="1">
    <citation type="journal article" date="2019" name="Int. J. Syst. Evol. Microbiol.">
        <title>The Global Catalogue of Microorganisms (GCM) 10K type strain sequencing project: providing services to taxonomists for standard genome sequencing and annotation.</title>
        <authorList>
            <consortium name="The Broad Institute Genomics Platform"/>
            <consortium name="The Broad Institute Genome Sequencing Center for Infectious Disease"/>
            <person name="Wu L."/>
            <person name="Ma J."/>
        </authorList>
    </citation>
    <scope>NUCLEOTIDE SEQUENCE [LARGE SCALE GENOMIC DNA]</scope>
    <source>
        <strain evidence="2 3">JCM 14718</strain>
    </source>
</reference>